<dbReference type="PROSITE" id="PS01124">
    <property type="entry name" value="HTH_ARAC_FAMILY_2"/>
    <property type="match status" value="1"/>
</dbReference>
<dbReference type="NCBIfam" id="TIGR00589">
    <property type="entry name" value="ogt"/>
    <property type="match status" value="1"/>
</dbReference>
<keyword evidence="7" id="KW-0234">DNA repair</keyword>
<dbReference type="EC" id="2.1.1.63" evidence="10"/>
<comment type="catalytic activity">
    <reaction evidence="8">
        <text>a 6-O-methyl-2'-deoxyguanosine in DNA + L-cysteinyl-[protein] = S-methyl-L-cysteinyl-[protein] + a 2'-deoxyguanosine in DNA</text>
        <dbReference type="Rhea" id="RHEA:24000"/>
        <dbReference type="Rhea" id="RHEA-COMP:10131"/>
        <dbReference type="Rhea" id="RHEA-COMP:10132"/>
        <dbReference type="Rhea" id="RHEA-COMP:11367"/>
        <dbReference type="Rhea" id="RHEA-COMP:11368"/>
        <dbReference type="ChEBI" id="CHEBI:29950"/>
        <dbReference type="ChEBI" id="CHEBI:82612"/>
        <dbReference type="ChEBI" id="CHEBI:85445"/>
        <dbReference type="ChEBI" id="CHEBI:85448"/>
        <dbReference type="EC" id="2.1.1.63"/>
    </reaction>
</comment>
<dbReference type="InterPro" id="IPR001497">
    <property type="entry name" value="MethylDNA_cys_MeTrfase_AS"/>
</dbReference>
<dbReference type="SMART" id="SM00342">
    <property type="entry name" value="HTH_ARAC"/>
    <property type="match status" value="1"/>
</dbReference>
<evidence type="ECO:0000256" key="1">
    <source>
        <dbReference type="ARBA" id="ARBA00001286"/>
    </source>
</evidence>
<keyword evidence="5" id="KW-0805">Transcription regulation</keyword>
<evidence type="ECO:0000256" key="3">
    <source>
        <dbReference type="ARBA" id="ARBA00022679"/>
    </source>
</evidence>
<dbReference type="RefSeq" id="WP_400878825.1">
    <property type="nucleotide sequence ID" value="NZ_JBIWXY010000001.1"/>
</dbReference>
<evidence type="ECO:0000313" key="10">
    <source>
        <dbReference type="EMBL" id="MFJ5445075.1"/>
    </source>
</evidence>
<reference evidence="10 11" key="1">
    <citation type="submission" date="2024-11" db="EMBL/GenBank/DDBJ databases">
        <authorList>
            <person name="Kaparullina E.N."/>
            <person name="Delegan Y.A."/>
            <person name="Doronina N.V."/>
        </authorList>
    </citation>
    <scope>NUCLEOTIDE SEQUENCE [LARGE SCALE GENOMIC DNA]</scope>
    <source>
        <strain evidence="10 11">7sh_L</strain>
    </source>
</reference>
<dbReference type="InterPro" id="IPR018060">
    <property type="entry name" value="HTH_AraC"/>
</dbReference>
<dbReference type="PROSITE" id="PS00374">
    <property type="entry name" value="MGMT"/>
    <property type="match status" value="1"/>
</dbReference>
<dbReference type="InterPro" id="IPR014048">
    <property type="entry name" value="MethylDNA_cys_MeTrfase_DNA-bd"/>
</dbReference>
<feature type="domain" description="HTH araC/xylS-type" evidence="9">
    <location>
        <begin position="28"/>
        <end position="117"/>
    </location>
</feature>
<evidence type="ECO:0000256" key="5">
    <source>
        <dbReference type="ARBA" id="ARBA00023015"/>
    </source>
</evidence>
<dbReference type="PANTHER" id="PTHR10815:SF14">
    <property type="entry name" value="BIFUNCTIONAL TRANSCRIPTIONAL ACTIVATOR_DNA REPAIR ENZYME ADA"/>
    <property type="match status" value="1"/>
</dbReference>
<dbReference type="SUPFAM" id="SSF46767">
    <property type="entry name" value="Methylated DNA-protein cysteine methyltransferase, C-terminal domain"/>
    <property type="match status" value="1"/>
</dbReference>
<keyword evidence="2 10" id="KW-0489">Methyltransferase</keyword>
<sequence>MQDDTTAMNSDTKPMLHADMIAEACRLLDENPAMLLSQLAGYVGLSQFHFHRVFKATMGLTPKQYANAVRMRKARESLQQGVSVTEAIYESGFNTASRFYAQAEGAMGMTPSSYKQGGAGQALHYGFASCSLGKLIVAVTAKGIAAILLGDSTEALLTDLRAMFPRAELLPGENGFYTLLAEVVTLIDEPSHVMALPLDIQGTVFQQRVWTLLRSIPPGQTLSYSELAQQLGAPRAVRAVASACAANKLAVAIPCHRVVRTDGKLAGYRWGLHRKQALLDKESQ</sequence>
<keyword evidence="11" id="KW-1185">Reference proteome</keyword>
<organism evidence="10 11">
    <name type="scientific">Methylobacillus methanolivorans</name>
    <dbReference type="NCBI Taxonomy" id="1848927"/>
    <lineage>
        <taxon>Bacteria</taxon>
        <taxon>Pseudomonadati</taxon>
        <taxon>Pseudomonadota</taxon>
        <taxon>Betaproteobacteria</taxon>
        <taxon>Nitrosomonadales</taxon>
        <taxon>Methylophilaceae</taxon>
        <taxon>Methylobacillus</taxon>
    </lineage>
</organism>
<evidence type="ECO:0000259" key="9">
    <source>
        <dbReference type="PROSITE" id="PS01124"/>
    </source>
</evidence>
<dbReference type="InterPro" id="IPR036631">
    <property type="entry name" value="MGMT_N_sf"/>
</dbReference>
<dbReference type="InterPro" id="IPR036217">
    <property type="entry name" value="MethylDNA_cys_MeTrfase_DNAb"/>
</dbReference>
<dbReference type="SUPFAM" id="SSF53155">
    <property type="entry name" value="Methylated DNA-protein cysteine methyltransferase domain"/>
    <property type="match status" value="1"/>
</dbReference>
<comment type="catalytic activity">
    <reaction evidence="1">
        <text>a 4-O-methyl-thymidine in DNA + L-cysteinyl-[protein] = a thymidine in DNA + S-methyl-L-cysteinyl-[protein]</text>
        <dbReference type="Rhea" id="RHEA:53428"/>
        <dbReference type="Rhea" id="RHEA-COMP:10131"/>
        <dbReference type="Rhea" id="RHEA-COMP:10132"/>
        <dbReference type="Rhea" id="RHEA-COMP:13555"/>
        <dbReference type="Rhea" id="RHEA-COMP:13556"/>
        <dbReference type="ChEBI" id="CHEBI:29950"/>
        <dbReference type="ChEBI" id="CHEBI:82612"/>
        <dbReference type="ChEBI" id="CHEBI:137386"/>
        <dbReference type="ChEBI" id="CHEBI:137387"/>
        <dbReference type="EC" id="2.1.1.63"/>
    </reaction>
</comment>
<protein>
    <submittedName>
        <fullName evidence="10">Methylated-DNA--[protein]-cysteine S-methyltransferase</fullName>
        <ecNumber evidence="10">2.1.1.63</ecNumber>
    </submittedName>
</protein>
<keyword evidence="6" id="KW-0804">Transcription</keyword>
<dbReference type="Pfam" id="PF01035">
    <property type="entry name" value="DNA_binding_1"/>
    <property type="match status" value="1"/>
</dbReference>
<dbReference type="EMBL" id="JBIWXY010000001">
    <property type="protein sequence ID" value="MFJ5445075.1"/>
    <property type="molecule type" value="Genomic_DNA"/>
</dbReference>
<dbReference type="Proteomes" id="UP001617669">
    <property type="component" value="Unassembled WGS sequence"/>
</dbReference>
<dbReference type="Gene3D" id="1.10.10.10">
    <property type="entry name" value="Winged helix-like DNA-binding domain superfamily/Winged helix DNA-binding domain"/>
    <property type="match status" value="1"/>
</dbReference>
<dbReference type="SUPFAM" id="SSF46689">
    <property type="entry name" value="Homeodomain-like"/>
    <property type="match status" value="2"/>
</dbReference>
<evidence type="ECO:0000313" key="11">
    <source>
        <dbReference type="Proteomes" id="UP001617669"/>
    </source>
</evidence>
<dbReference type="GO" id="GO:0032259">
    <property type="term" value="P:methylation"/>
    <property type="evidence" value="ECO:0007669"/>
    <property type="project" value="UniProtKB-KW"/>
</dbReference>
<dbReference type="InterPro" id="IPR009057">
    <property type="entry name" value="Homeodomain-like_sf"/>
</dbReference>
<dbReference type="Gene3D" id="1.10.10.60">
    <property type="entry name" value="Homeodomain-like"/>
    <property type="match status" value="2"/>
</dbReference>
<comment type="caution">
    <text evidence="10">The sequence shown here is derived from an EMBL/GenBank/DDBJ whole genome shotgun (WGS) entry which is preliminary data.</text>
</comment>
<proteinExistence type="predicted"/>
<evidence type="ECO:0000256" key="7">
    <source>
        <dbReference type="ARBA" id="ARBA00023204"/>
    </source>
</evidence>
<dbReference type="Gene3D" id="3.30.160.70">
    <property type="entry name" value="Methylated DNA-protein cysteine methyltransferase domain"/>
    <property type="match status" value="1"/>
</dbReference>
<keyword evidence="4" id="KW-0227">DNA damage</keyword>
<dbReference type="PANTHER" id="PTHR10815">
    <property type="entry name" value="METHYLATED-DNA--PROTEIN-CYSTEINE METHYLTRANSFERASE"/>
    <property type="match status" value="1"/>
</dbReference>
<gene>
    <name evidence="10" type="ORF">ACIKP9_02415</name>
</gene>
<name>A0ABW8GI92_9PROT</name>
<evidence type="ECO:0000256" key="4">
    <source>
        <dbReference type="ARBA" id="ARBA00022763"/>
    </source>
</evidence>
<dbReference type="CDD" id="cd06445">
    <property type="entry name" value="ATase"/>
    <property type="match status" value="1"/>
</dbReference>
<dbReference type="Pfam" id="PF12833">
    <property type="entry name" value="HTH_18"/>
    <property type="match status" value="1"/>
</dbReference>
<dbReference type="GO" id="GO:0003908">
    <property type="term" value="F:methylated-DNA-[protein]-cysteine S-methyltransferase activity"/>
    <property type="evidence" value="ECO:0007669"/>
    <property type="project" value="UniProtKB-EC"/>
</dbReference>
<dbReference type="InterPro" id="IPR036388">
    <property type="entry name" value="WH-like_DNA-bd_sf"/>
</dbReference>
<evidence type="ECO:0000256" key="6">
    <source>
        <dbReference type="ARBA" id="ARBA00023163"/>
    </source>
</evidence>
<evidence type="ECO:0000256" key="2">
    <source>
        <dbReference type="ARBA" id="ARBA00022603"/>
    </source>
</evidence>
<evidence type="ECO:0000256" key="8">
    <source>
        <dbReference type="ARBA" id="ARBA00049348"/>
    </source>
</evidence>
<keyword evidence="3 10" id="KW-0808">Transferase</keyword>
<accession>A0ABW8GI92</accession>